<evidence type="ECO:0000313" key="7">
    <source>
        <dbReference type="EMBL" id="CDS08558.1"/>
    </source>
</evidence>
<sequence length="735" mass="83010">MAASLIRKAAPDVDEAIVDYLDGYLKENDFDDENEDAIDDFVKPLLIDAGGQEDRITALCAELTKLFDTHRAAAEKNASATRKLEQAITIGSQSGVSATARLGASGVELDHMSGKRVQSQVDQDKLRKAEAKIAAKMAKRQQKTNQRVEYEASKLINEQKALQEEYKLYNPILDYTSTKGKIKDIKIENFDISFAGRRILTDANLTLAFGRRYGVVGKNGIGKSTLLRAIARREVSVPHHISVLYVEQEVVGDDTPAIEMVLRADVWREHLLEKERDLTNRISQLDAQLDEQEGELSEDEKNKINSQKDSLATELKEVFSKLEDIESDKAGARAAAILSGLGFPEKDQHRATKEFSGGWRMRISLARALFCKPDVLMLDEPDNMLDIPAIVWLEQYLQKWENTLLVVSHDREFLDEVATDILYMHSEKLDYYKGNFTQFHATKEERVRNQIREYEAQMEYRKHLQDFIDRWRYNAKRAPQAQSRIKILEKLPVLEPPTSEKEVTFNFPDPDAISPPVLQMNDCLFGYDPKQKVIIKDINLDVRLDSRIAVVGPNGAGKSTLLKLLIGQLTPNTGEVHRNGRLRIAYFTQHHIDQLDLTKSAVGFMADQYPGKSEEEYRRHLGAFGITGMVGLQVMKTLSGGQKSRVAFACLSLQRPHILVLDEPTNHLDMESIDALQGALERFSGGVITVSHDERFINSVCNEIWICEDGLLKKFAGTIKDYKQLIVPKDQPVAL</sequence>
<dbReference type="Pfam" id="PF00005">
    <property type="entry name" value="ABC_tran"/>
    <property type="match status" value="2"/>
</dbReference>
<keyword evidence="4" id="KW-0007">Acetylation</keyword>
<keyword evidence="2" id="KW-0547">Nucleotide-binding</keyword>
<dbReference type="PROSITE" id="PS50893">
    <property type="entry name" value="ABC_TRANSPORTER_2"/>
    <property type="match status" value="2"/>
</dbReference>
<name>A0A077WN67_9FUNG</name>
<accession>A0A077WN67</accession>
<proteinExistence type="predicted"/>
<evidence type="ECO:0000256" key="4">
    <source>
        <dbReference type="ARBA" id="ARBA00022990"/>
    </source>
</evidence>
<dbReference type="InterPro" id="IPR003593">
    <property type="entry name" value="AAA+_ATPase"/>
</dbReference>
<dbReference type="Pfam" id="PF12848">
    <property type="entry name" value="ABC_tran_Xtn"/>
    <property type="match status" value="1"/>
</dbReference>
<keyword evidence="5" id="KW-0175">Coiled coil</keyword>
<dbReference type="SUPFAM" id="SSF52540">
    <property type="entry name" value="P-loop containing nucleoside triphosphate hydrolases"/>
    <property type="match status" value="2"/>
</dbReference>
<dbReference type="EMBL" id="LK023325">
    <property type="protein sequence ID" value="CDS08558.1"/>
    <property type="molecule type" value="Genomic_DNA"/>
</dbReference>
<dbReference type="InterPro" id="IPR050611">
    <property type="entry name" value="ABCF"/>
</dbReference>
<dbReference type="PROSITE" id="PS00211">
    <property type="entry name" value="ABC_TRANSPORTER_1"/>
    <property type="match status" value="2"/>
</dbReference>
<reference evidence="7" key="1">
    <citation type="journal article" date="2014" name="Genome Announc.">
        <title>De novo whole-genome sequence and genome annotation of Lichtheimia ramosa.</title>
        <authorList>
            <person name="Linde J."/>
            <person name="Schwartze V."/>
            <person name="Binder U."/>
            <person name="Lass-Florl C."/>
            <person name="Voigt K."/>
            <person name="Horn F."/>
        </authorList>
    </citation>
    <scope>NUCLEOTIDE SEQUENCE</scope>
    <source>
        <strain evidence="7">JMRC FSU:6197</strain>
    </source>
</reference>
<dbReference type="PANTHER" id="PTHR19211">
    <property type="entry name" value="ATP-BINDING TRANSPORT PROTEIN-RELATED"/>
    <property type="match status" value="1"/>
</dbReference>
<dbReference type="AlphaFoldDB" id="A0A077WN67"/>
<dbReference type="FunFam" id="3.40.50.300:FF:000104">
    <property type="entry name" value="ATP-binding cassette sub-family F member 3"/>
    <property type="match status" value="1"/>
</dbReference>
<dbReference type="PANTHER" id="PTHR19211:SF117">
    <property type="entry name" value="ATP-BINDING CASSETTE SUB-FAMILY F MEMBER 3"/>
    <property type="match status" value="1"/>
</dbReference>
<evidence type="ECO:0000256" key="1">
    <source>
        <dbReference type="ARBA" id="ARBA00022737"/>
    </source>
</evidence>
<dbReference type="InterPro" id="IPR032781">
    <property type="entry name" value="ABC_tran_Xtn"/>
</dbReference>
<evidence type="ECO:0000256" key="3">
    <source>
        <dbReference type="ARBA" id="ARBA00022840"/>
    </source>
</evidence>
<dbReference type="InterPro" id="IPR027417">
    <property type="entry name" value="P-loop_NTPase"/>
</dbReference>
<dbReference type="OrthoDB" id="2110130at2759"/>
<dbReference type="SMART" id="SM00382">
    <property type="entry name" value="AAA"/>
    <property type="match status" value="2"/>
</dbReference>
<dbReference type="Gene3D" id="3.40.50.300">
    <property type="entry name" value="P-loop containing nucleotide triphosphate hydrolases"/>
    <property type="match status" value="2"/>
</dbReference>
<feature type="domain" description="ABC transporter" evidence="6">
    <location>
        <begin position="185"/>
        <end position="451"/>
    </location>
</feature>
<dbReference type="InterPro" id="IPR058770">
    <property type="entry name" value="PWI_ABCF3"/>
</dbReference>
<gene>
    <name evidence="7" type="ORF">LRAMOSA09919</name>
</gene>
<feature type="domain" description="ABC transporter" evidence="6">
    <location>
        <begin position="518"/>
        <end position="734"/>
    </location>
</feature>
<dbReference type="GO" id="GO:0016887">
    <property type="term" value="F:ATP hydrolysis activity"/>
    <property type="evidence" value="ECO:0007669"/>
    <property type="project" value="InterPro"/>
</dbReference>
<keyword evidence="1" id="KW-0677">Repeat</keyword>
<organism evidence="7">
    <name type="scientific">Lichtheimia ramosa</name>
    <dbReference type="NCBI Taxonomy" id="688394"/>
    <lineage>
        <taxon>Eukaryota</taxon>
        <taxon>Fungi</taxon>
        <taxon>Fungi incertae sedis</taxon>
        <taxon>Mucoromycota</taxon>
        <taxon>Mucoromycotina</taxon>
        <taxon>Mucoromycetes</taxon>
        <taxon>Mucorales</taxon>
        <taxon>Lichtheimiaceae</taxon>
        <taxon>Lichtheimia</taxon>
    </lineage>
</organism>
<feature type="coiled-coil region" evidence="5">
    <location>
        <begin position="268"/>
        <end position="328"/>
    </location>
</feature>
<feature type="coiled-coil region" evidence="5">
    <location>
        <begin position="126"/>
        <end position="165"/>
    </location>
</feature>
<evidence type="ECO:0000259" key="6">
    <source>
        <dbReference type="PROSITE" id="PS50893"/>
    </source>
</evidence>
<dbReference type="Pfam" id="PF26051">
    <property type="entry name" value="PWI_ABCF3"/>
    <property type="match status" value="1"/>
</dbReference>
<evidence type="ECO:0000256" key="5">
    <source>
        <dbReference type="SAM" id="Coils"/>
    </source>
</evidence>
<evidence type="ECO:0000256" key="2">
    <source>
        <dbReference type="ARBA" id="ARBA00022741"/>
    </source>
</evidence>
<protein>
    <recommendedName>
        <fullName evidence="6">ABC transporter domain-containing protein</fullName>
    </recommendedName>
</protein>
<dbReference type="CDD" id="cd03221">
    <property type="entry name" value="ABCF_EF-3"/>
    <property type="match status" value="2"/>
</dbReference>
<dbReference type="FunFam" id="3.40.50.300:FF:000882">
    <property type="entry name" value="Translation initiation regulator (Gcn20)"/>
    <property type="match status" value="1"/>
</dbReference>
<dbReference type="InterPro" id="IPR017871">
    <property type="entry name" value="ABC_transporter-like_CS"/>
</dbReference>
<dbReference type="GO" id="GO:0005524">
    <property type="term" value="F:ATP binding"/>
    <property type="evidence" value="ECO:0007669"/>
    <property type="project" value="UniProtKB-KW"/>
</dbReference>
<dbReference type="InterPro" id="IPR003439">
    <property type="entry name" value="ABC_transporter-like_ATP-bd"/>
</dbReference>
<keyword evidence="3" id="KW-0067">ATP-binding</keyword>